<dbReference type="Proteomes" id="UP001374584">
    <property type="component" value="Unassembled WGS sequence"/>
</dbReference>
<protein>
    <submittedName>
        <fullName evidence="2">Uncharacterized protein</fullName>
    </submittedName>
</protein>
<keyword evidence="1" id="KW-1133">Transmembrane helix</keyword>
<comment type="caution">
    <text evidence="2">The sequence shown here is derived from an EMBL/GenBank/DDBJ whole genome shotgun (WGS) entry which is preliminary data.</text>
</comment>
<organism evidence="2 3">
    <name type="scientific">Phaseolus coccineus</name>
    <name type="common">Scarlet runner bean</name>
    <name type="synonym">Phaseolus multiflorus</name>
    <dbReference type="NCBI Taxonomy" id="3886"/>
    <lineage>
        <taxon>Eukaryota</taxon>
        <taxon>Viridiplantae</taxon>
        <taxon>Streptophyta</taxon>
        <taxon>Embryophyta</taxon>
        <taxon>Tracheophyta</taxon>
        <taxon>Spermatophyta</taxon>
        <taxon>Magnoliopsida</taxon>
        <taxon>eudicotyledons</taxon>
        <taxon>Gunneridae</taxon>
        <taxon>Pentapetalae</taxon>
        <taxon>rosids</taxon>
        <taxon>fabids</taxon>
        <taxon>Fabales</taxon>
        <taxon>Fabaceae</taxon>
        <taxon>Papilionoideae</taxon>
        <taxon>50 kb inversion clade</taxon>
        <taxon>NPAAA clade</taxon>
        <taxon>indigoferoid/millettioid clade</taxon>
        <taxon>Phaseoleae</taxon>
        <taxon>Phaseolus</taxon>
    </lineage>
</organism>
<dbReference type="AlphaFoldDB" id="A0AAN9MSQ1"/>
<name>A0AAN9MSQ1_PHACN</name>
<feature type="transmembrane region" description="Helical" evidence="1">
    <location>
        <begin position="20"/>
        <end position="38"/>
    </location>
</feature>
<keyword evidence="1" id="KW-0472">Membrane</keyword>
<evidence type="ECO:0000313" key="3">
    <source>
        <dbReference type="Proteomes" id="UP001374584"/>
    </source>
</evidence>
<proteinExistence type="predicted"/>
<gene>
    <name evidence="2" type="ORF">VNO80_17191</name>
</gene>
<evidence type="ECO:0000313" key="2">
    <source>
        <dbReference type="EMBL" id="KAK7357894.1"/>
    </source>
</evidence>
<dbReference type="EMBL" id="JAYMYR010000006">
    <property type="protein sequence ID" value="KAK7357894.1"/>
    <property type="molecule type" value="Genomic_DNA"/>
</dbReference>
<accession>A0AAN9MSQ1</accession>
<keyword evidence="1" id="KW-0812">Transmembrane</keyword>
<sequence length="108" mass="12486">MAELKTRWKRDVYTKELGSYVSWPFCFASLLCILLISQNSIWNLLSLSLTHTLFSFFLSHSLSHSTSPQFRQDTTQHNAPNQPTNYITTTYTCVILEYNTTKVQVLGF</sequence>
<evidence type="ECO:0000256" key="1">
    <source>
        <dbReference type="SAM" id="Phobius"/>
    </source>
</evidence>
<reference evidence="2 3" key="1">
    <citation type="submission" date="2024-01" db="EMBL/GenBank/DDBJ databases">
        <title>The genomes of 5 underutilized Papilionoideae crops provide insights into root nodulation and disease resistanc.</title>
        <authorList>
            <person name="Jiang F."/>
        </authorList>
    </citation>
    <scope>NUCLEOTIDE SEQUENCE [LARGE SCALE GENOMIC DNA]</scope>
    <source>
        <strain evidence="2">JINMINGXINNONG_FW02</strain>
        <tissue evidence="2">Leaves</tissue>
    </source>
</reference>
<keyword evidence="3" id="KW-1185">Reference proteome</keyword>